<feature type="region of interest" description="Disordered" evidence="1">
    <location>
        <begin position="146"/>
        <end position="188"/>
    </location>
</feature>
<evidence type="ECO:0000256" key="1">
    <source>
        <dbReference type="SAM" id="MobiDB-lite"/>
    </source>
</evidence>
<reference evidence="2" key="1">
    <citation type="submission" date="2019-04" db="EMBL/GenBank/DDBJ databases">
        <title>Friends and foes A comparative genomics study of 23 Aspergillus species from section Flavi.</title>
        <authorList>
            <consortium name="DOE Joint Genome Institute"/>
            <person name="Kjaerbolling I."/>
            <person name="Vesth T."/>
            <person name="Frisvad J.C."/>
            <person name="Nybo J.L."/>
            <person name="Theobald S."/>
            <person name="Kildgaard S."/>
            <person name="Isbrandt T."/>
            <person name="Kuo A."/>
            <person name="Sato A."/>
            <person name="Lyhne E.K."/>
            <person name="Kogle M.E."/>
            <person name="Wiebenga A."/>
            <person name="Kun R.S."/>
            <person name="Lubbers R.J."/>
            <person name="Makela M.R."/>
            <person name="Barry K."/>
            <person name="Chovatia M."/>
            <person name="Clum A."/>
            <person name="Daum C."/>
            <person name="Haridas S."/>
            <person name="He G."/>
            <person name="LaButti K."/>
            <person name="Lipzen A."/>
            <person name="Mondo S."/>
            <person name="Riley R."/>
            <person name="Salamov A."/>
            <person name="Simmons B.A."/>
            <person name="Magnuson J.K."/>
            <person name="Henrissat B."/>
            <person name="Mortensen U.H."/>
            <person name="Larsen T.O."/>
            <person name="Devries R.P."/>
            <person name="Grigoriev I.V."/>
            <person name="Machida M."/>
            <person name="Baker S.E."/>
            <person name="Andersen M.R."/>
        </authorList>
    </citation>
    <scope>NUCLEOTIDE SEQUENCE</scope>
    <source>
        <strain evidence="2">CBS 117612</strain>
    </source>
</reference>
<organism evidence="2">
    <name type="scientific">Aspergillus arachidicola</name>
    <dbReference type="NCBI Taxonomy" id="656916"/>
    <lineage>
        <taxon>Eukaryota</taxon>
        <taxon>Fungi</taxon>
        <taxon>Dikarya</taxon>
        <taxon>Ascomycota</taxon>
        <taxon>Pezizomycotina</taxon>
        <taxon>Eurotiomycetes</taxon>
        <taxon>Eurotiomycetidae</taxon>
        <taxon>Eurotiales</taxon>
        <taxon>Aspergillaceae</taxon>
        <taxon>Aspergillus</taxon>
        <taxon>Aspergillus subgen. Circumdati</taxon>
    </lineage>
</organism>
<dbReference type="AlphaFoldDB" id="A0A5N6XRJ4"/>
<feature type="region of interest" description="Disordered" evidence="1">
    <location>
        <begin position="479"/>
        <end position="536"/>
    </location>
</feature>
<name>A0A5N6XRJ4_9EURO</name>
<proteinExistence type="predicted"/>
<feature type="region of interest" description="Disordered" evidence="1">
    <location>
        <begin position="381"/>
        <end position="461"/>
    </location>
</feature>
<protein>
    <submittedName>
        <fullName evidence="2">Uncharacterized protein</fullName>
    </submittedName>
</protein>
<evidence type="ECO:0000313" key="2">
    <source>
        <dbReference type="EMBL" id="KAE8334769.1"/>
    </source>
</evidence>
<feature type="compositionally biased region" description="Basic residues" evidence="1">
    <location>
        <begin position="526"/>
        <end position="535"/>
    </location>
</feature>
<dbReference type="EMBL" id="ML737247">
    <property type="protein sequence ID" value="KAE8334769.1"/>
    <property type="molecule type" value="Genomic_DNA"/>
</dbReference>
<feature type="compositionally biased region" description="Polar residues" evidence="1">
    <location>
        <begin position="479"/>
        <end position="492"/>
    </location>
</feature>
<accession>A0A5N6XRJ4</accession>
<sequence length="558" mass="63424">MISYCIKDNLNVPENRPEVGDWIIDIIRKFTKDRGDDVMNKLFLTDEPSFKDVHDFFRELNDNIRAANMVHGAEDIRAGEIPAHTYEAMYQSWKMELAKPEVQNNPSEAWKAYDKVYQALDNFNREYNLPLGWNISASAAEQAFGQRPSLEVPVAPTPEGEGSDLESGGDESSESSSEVGEQSDDDYAPSAIDLLEARARKEERSLTGAKVLFWWSKGTGTQIFVRYGSKSKPIFRVRAGSHEYYDKKRVTRVLSSQNRGYMKKPEVVDGIPGETWKYGRRDVSNILGVGWKVEDDDDENGIDPLELMVPEPGSVYPETRVLVEWRDGETTLETRAFVRRIANGSSLDGDRLVFQKAKELEEAYREDNKAADWGNNEDDEALEGEEVEQGTPVRGKSPPRSIVSLARSHKSGKSNVRFEDDADEASESSGHTVMTRASKKSSLRSTATSRGAKARPSVIYEDDRDREIRRLREQVEQLSMNQSWQQSKQVHSQPAIRNGYPPSHNMYNAGFDDRASTVSSKPPIRPLRRSRRRGKAYPQEPWNYWTDGNWNHNVSTYY</sequence>
<dbReference type="Proteomes" id="UP000325558">
    <property type="component" value="Unassembled WGS sequence"/>
</dbReference>
<dbReference type="OrthoDB" id="4369211at2759"/>
<gene>
    <name evidence="2" type="ORF">BDV24DRAFT_156595</name>
</gene>
<feature type="compositionally biased region" description="Acidic residues" evidence="1">
    <location>
        <begin position="161"/>
        <end position="173"/>
    </location>
</feature>